<evidence type="ECO:0000313" key="3">
    <source>
        <dbReference type="Proteomes" id="UP000230392"/>
    </source>
</evidence>
<dbReference type="GO" id="GO:0005524">
    <property type="term" value="F:ATP binding"/>
    <property type="evidence" value="ECO:0007669"/>
    <property type="project" value="InterPro"/>
</dbReference>
<evidence type="ECO:0000259" key="1">
    <source>
        <dbReference type="Pfam" id="PF01637"/>
    </source>
</evidence>
<proteinExistence type="predicted"/>
<reference evidence="2 3" key="1">
    <citation type="submission" date="2017-09" db="EMBL/GenBank/DDBJ databases">
        <title>Depth-based differentiation of microbial function through sediment-hosted aquifers and enrichment of novel symbionts in the deep terrestrial subsurface.</title>
        <authorList>
            <person name="Probst A.J."/>
            <person name="Ladd B."/>
            <person name="Jarett J.K."/>
            <person name="Geller-Mcgrath D.E."/>
            <person name="Sieber C.M."/>
            <person name="Emerson J.B."/>
            <person name="Anantharaman K."/>
            <person name="Thomas B.C."/>
            <person name="Malmstrom R."/>
            <person name="Stieglmeier M."/>
            <person name="Klingl A."/>
            <person name="Woyke T."/>
            <person name="Ryan C.M."/>
            <person name="Banfield J.F."/>
        </authorList>
    </citation>
    <scope>NUCLEOTIDE SEQUENCE [LARGE SCALE GENOMIC DNA]</scope>
    <source>
        <strain evidence="2">CG23_combo_of_CG06-09_8_20_14_all_48_7</strain>
    </source>
</reference>
<dbReference type="Proteomes" id="UP000230392">
    <property type="component" value="Unassembled WGS sequence"/>
</dbReference>
<protein>
    <recommendedName>
        <fullName evidence="1">ATPase domain-containing protein</fullName>
    </recommendedName>
</protein>
<dbReference type="Gene3D" id="3.40.50.300">
    <property type="entry name" value="P-loop containing nucleotide triphosphate hydrolases"/>
    <property type="match status" value="1"/>
</dbReference>
<gene>
    <name evidence="2" type="ORF">COX46_05405</name>
</gene>
<dbReference type="InterPro" id="IPR027417">
    <property type="entry name" value="P-loop_NTPase"/>
</dbReference>
<dbReference type="EMBL" id="PCRF01000263">
    <property type="protein sequence ID" value="PIP15630.1"/>
    <property type="molecule type" value="Genomic_DNA"/>
</dbReference>
<dbReference type="PANTHER" id="PTHR34301:SF8">
    <property type="entry name" value="ATPASE DOMAIN-CONTAINING PROTEIN"/>
    <property type="match status" value="1"/>
</dbReference>
<evidence type="ECO:0000313" key="2">
    <source>
        <dbReference type="EMBL" id="PIP15630.1"/>
    </source>
</evidence>
<dbReference type="PANTHER" id="PTHR34301">
    <property type="entry name" value="DNA-BINDING PROTEIN-RELATED"/>
    <property type="match status" value="1"/>
</dbReference>
<feature type="domain" description="ATPase" evidence="1">
    <location>
        <begin position="16"/>
        <end position="169"/>
    </location>
</feature>
<accession>A0A2G9Y8W1</accession>
<dbReference type="AlphaFoldDB" id="A0A2G9Y8W1"/>
<sequence length="376" mass="43695">MLNPFKYGEIVSGEDFLDREEECRNIFRDLGNGLKCFLISPRRYGKTSLIKKVIERLKRKGFLVSYVDLYGVASLEQMAVSLARACALSQETNLERIWKVIKDVIPRLRPVFTVEPNGGFAITVDVKERREEIYNTLMRLYNLPYEVSKKMKKPYIVIYDEFQEILNLGGTVMEKQIRSAVQAQSGIGYLFSGSKKSLMLEMTTLRERAFYKMGPLHFLGKMPSYYWYGFLKKRFQRASLKLNSEVINLIIEKAENVPYYVQYLAHEVWDLALSDKVVNARKVNEAIESICHKQGPLYAGWWDILTLPQKQLVQTISESGGRNIFSNDFLFRCKLNSAMVQKSVKLLLKKDILEKENGEYSFSDIWFKEWVKQVKG</sequence>
<dbReference type="SUPFAM" id="SSF52540">
    <property type="entry name" value="P-loop containing nucleoside triphosphate hydrolases"/>
    <property type="match status" value="1"/>
</dbReference>
<dbReference type="Pfam" id="PF01637">
    <property type="entry name" value="ATPase_2"/>
    <property type="match status" value="1"/>
</dbReference>
<name>A0A2G9Y8W1_9BACT</name>
<dbReference type="InterPro" id="IPR011579">
    <property type="entry name" value="ATPase_dom"/>
</dbReference>
<comment type="caution">
    <text evidence="2">The sequence shown here is derived from an EMBL/GenBank/DDBJ whole genome shotgun (WGS) entry which is preliminary data.</text>
</comment>
<organism evidence="2 3">
    <name type="scientific">bacterium (Candidatus Ratteibacteria) CG23_combo_of_CG06-09_8_20_14_all_48_7</name>
    <dbReference type="NCBI Taxonomy" id="2014292"/>
    <lineage>
        <taxon>Bacteria</taxon>
        <taxon>Candidatus Ratteibacteria</taxon>
    </lineage>
</organism>